<reference evidence="8" key="1">
    <citation type="journal article" date="2017" name="Appl. Environ. Microbiol.">
        <title>Genomic Analysis of Calderihabitans maritimus KKC1, a Thermophilic, Hydrogenogenic, Carboxydotrophic Bacterium Isolated from Marine Sediment.</title>
        <authorList>
            <person name="Omae K."/>
            <person name="Yoneda Y."/>
            <person name="Fukuyama Y."/>
            <person name="Yoshida T."/>
            <person name="Sako Y."/>
        </authorList>
    </citation>
    <scope>NUCLEOTIDE SEQUENCE [LARGE SCALE GENOMIC DNA]</scope>
    <source>
        <strain evidence="8">KKC1</strain>
    </source>
</reference>
<keyword evidence="4" id="KW-1133">Transmembrane helix</keyword>
<organism evidence="7 8">
    <name type="scientific">Calderihabitans maritimus</name>
    <dbReference type="NCBI Taxonomy" id="1246530"/>
    <lineage>
        <taxon>Bacteria</taxon>
        <taxon>Bacillati</taxon>
        <taxon>Bacillota</taxon>
        <taxon>Clostridia</taxon>
        <taxon>Neomoorellales</taxon>
        <taxon>Calderihabitantaceae</taxon>
        <taxon>Calderihabitans</taxon>
    </lineage>
</organism>
<dbReference type="GO" id="GO:0016020">
    <property type="term" value="C:membrane"/>
    <property type="evidence" value="ECO:0007669"/>
    <property type="project" value="InterPro"/>
</dbReference>
<feature type="domain" description="Methyl-accepting transducer" evidence="5">
    <location>
        <begin position="259"/>
        <end position="523"/>
    </location>
</feature>
<sequence>MTARHLTEERILRGRNAARLLQKAEQIAGQCAQAIAQAGGLEKAETQLRQILDDNLGRYEYIALFDEKGLALLHTNRLREGMLFNDPVGMKAVKTAVPLAQIFHRDTGEVILDGACPVVVKGERICTVRVGAVLVRGKVLPKIVLATIGPVLVSSGVVALMGKADWSLFWWPLLGTVLGIGGALWLNLLFYRALGEFYNSTRALAAGNLSYLAKPRSTDELGQIAFEMNKVSLGLKAIIGELAEIASRVLEAGKEQAKATEEVSKAAEQISVAVSQMASGAQDQMKAMDEANGIAEEIGRAMDKMKNYSQETVRLARKALEAAASGAEAVTRSVGQMETIRRSVELSAQVINDLEVKSQQIGKIINTITDIADQTNLLALNAAIEAARAGEQGKGFAVVAEEVRKLAEEASRSANEIMNIITQTQAKTKEAVEAMEQGAQQVQVGTEVINETGEAIERIKLVVEETARQVEGNAKLVEKLYAGTERLARHVERTLEVSREAAAAAQNVAGSVEEQTAASEEIAAKANGLLEAAQHLEKMVKRFRY</sequence>
<keyword evidence="1 3" id="KW-0807">Transducer</keyword>
<evidence type="ECO:0000256" key="3">
    <source>
        <dbReference type="PROSITE-ProRule" id="PRU00284"/>
    </source>
</evidence>
<dbReference type="PROSITE" id="PS50885">
    <property type="entry name" value="HAMP"/>
    <property type="match status" value="1"/>
</dbReference>
<dbReference type="CDD" id="cd11386">
    <property type="entry name" value="MCP_signal"/>
    <property type="match status" value="1"/>
</dbReference>
<dbReference type="RefSeq" id="WP_088554239.1">
    <property type="nucleotide sequence ID" value="NZ_BDGJ01000111.1"/>
</dbReference>
<dbReference type="Proteomes" id="UP000197032">
    <property type="component" value="Unassembled WGS sequence"/>
</dbReference>
<comment type="similarity">
    <text evidence="2">Belongs to the methyl-accepting chemotaxis (MCP) protein family.</text>
</comment>
<name>A0A1Z5HUC4_9FIRM</name>
<feature type="transmembrane region" description="Helical" evidence="4">
    <location>
        <begin position="168"/>
        <end position="190"/>
    </location>
</feature>
<dbReference type="OrthoDB" id="13222at2"/>
<dbReference type="Gene3D" id="6.10.340.10">
    <property type="match status" value="1"/>
</dbReference>
<feature type="domain" description="HAMP" evidence="6">
    <location>
        <begin position="192"/>
        <end position="240"/>
    </location>
</feature>
<evidence type="ECO:0000259" key="6">
    <source>
        <dbReference type="PROSITE" id="PS50885"/>
    </source>
</evidence>
<dbReference type="PROSITE" id="PS50111">
    <property type="entry name" value="CHEMOTAXIS_TRANSDUC_2"/>
    <property type="match status" value="1"/>
</dbReference>
<evidence type="ECO:0000256" key="2">
    <source>
        <dbReference type="ARBA" id="ARBA00029447"/>
    </source>
</evidence>
<dbReference type="Pfam" id="PF00015">
    <property type="entry name" value="MCPsignal"/>
    <property type="match status" value="1"/>
</dbReference>
<evidence type="ECO:0000256" key="1">
    <source>
        <dbReference type="ARBA" id="ARBA00023224"/>
    </source>
</evidence>
<keyword evidence="8" id="KW-1185">Reference proteome</keyword>
<evidence type="ECO:0000259" key="5">
    <source>
        <dbReference type="PROSITE" id="PS50111"/>
    </source>
</evidence>
<feature type="transmembrane region" description="Helical" evidence="4">
    <location>
        <begin position="143"/>
        <end position="162"/>
    </location>
</feature>
<dbReference type="PANTHER" id="PTHR32089:SF112">
    <property type="entry name" value="LYSOZYME-LIKE PROTEIN-RELATED"/>
    <property type="match status" value="1"/>
</dbReference>
<dbReference type="Gene3D" id="1.10.287.950">
    <property type="entry name" value="Methyl-accepting chemotaxis protein"/>
    <property type="match status" value="1"/>
</dbReference>
<dbReference type="SUPFAM" id="SSF58104">
    <property type="entry name" value="Methyl-accepting chemotaxis protein (MCP) signaling domain"/>
    <property type="match status" value="1"/>
</dbReference>
<gene>
    <name evidence="7" type="ORF">KKC1_21520</name>
</gene>
<evidence type="ECO:0000313" key="8">
    <source>
        <dbReference type="Proteomes" id="UP000197032"/>
    </source>
</evidence>
<evidence type="ECO:0000313" key="7">
    <source>
        <dbReference type="EMBL" id="GAW93008.1"/>
    </source>
</evidence>
<accession>A0A1Z5HUC4</accession>
<dbReference type="InterPro" id="IPR003660">
    <property type="entry name" value="HAMP_dom"/>
</dbReference>
<keyword evidence="4" id="KW-0812">Transmembrane</keyword>
<proteinExistence type="inferred from homology"/>
<dbReference type="EMBL" id="BDGJ01000111">
    <property type="protein sequence ID" value="GAW93008.1"/>
    <property type="molecule type" value="Genomic_DNA"/>
</dbReference>
<comment type="caution">
    <text evidence="7">The sequence shown here is derived from an EMBL/GenBank/DDBJ whole genome shotgun (WGS) entry which is preliminary data.</text>
</comment>
<protein>
    <submittedName>
        <fullName evidence="7">Methyl-accepting chemotaxis protein</fullName>
    </submittedName>
</protein>
<dbReference type="InterPro" id="IPR004089">
    <property type="entry name" value="MCPsignal_dom"/>
</dbReference>
<evidence type="ECO:0000256" key="4">
    <source>
        <dbReference type="SAM" id="Phobius"/>
    </source>
</evidence>
<dbReference type="SMART" id="SM00283">
    <property type="entry name" value="MA"/>
    <property type="match status" value="1"/>
</dbReference>
<dbReference type="PANTHER" id="PTHR32089">
    <property type="entry name" value="METHYL-ACCEPTING CHEMOTAXIS PROTEIN MCPB"/>
    <property type="match status" value="1"/>
</dbReference>
<dbReference type="GO" id="GO:0007165">
    <property type="term" value="P:signal transduction"/>
    <property type="evidence" value="ECO:0007669"/>
    <property type="project" value="UniProtKB-KW"/>
</dbReference>
<dbReference type="AlphaFoldDB" id="A0A1Z5HUC4"/>
<keyword evidence="4" id="KW-0472">Membrane</keyword>